<dbReference type="PANTHER" id="PTHR23294">
    <property type="entry name" value="ET TRANSLATION PRODUCT-RELATED"/>
    <property type="match status" value="1"/>
</dbReference>
<dbReference type="GO" id="GO:0016020">
    <property type="term" value="C:membrane"/>
    <property type="evidence" value="ECO:0007669"/>
    <property type="project" value="UniProtKB-SubCell"/>
</dbReference>
<comment type="subcellular location">
    <subcellularLocation>
        <location evidence="1">Membrane</location>
        <topology evidence="1">Multi-pass membrane protein</topology>
    </subcellularLocation>
</comment>
<dbReference type="Proteomes" id="UP000008312">
    <property type="component" value="Unassembled WGS sequence"/>
</dbReference>
<evidence type="ECO:0000313" key="10">
    <source>
        <dbReference type="Proteomes" id="UP000008312"/>
    </source>
</evidence>
<evidence type="ECO:0000256" key="8">
    <source>
        <dbReference type="SAM" id="Phobius"/>
    </source>
</evidence>
<dbReference type="Pfam" id="PF05978">
    <property type="entry name" value="UNC-93"/>
    <property type="match status" value="1"/>
</dbReference>
<evidence type="ECO:0000256" key="6">
    <source>
        <dbReference type="ARBA" id="ARBA00040302"/>
    </source>
</evidence>
<dbReference type="GeneID" id="24917486"/>
<keyword evidence="10" id="KW-1185">Reference proteome</keyword>
<feature type="transmembrane region" description="Helical" evidence="8">
    <location>
        <begin position="20"/>
        <end position="44"/>
    </location>
</feature>
<dbReference type="OMA" id="MASCFNI"/>
<evidence type="ECO:0000313" key="9">
    <source>
        <dbReference type="EMBL" id="CBK19744.2"/>
    </source>
</evidence>
<feature type="transmembrane region" description="Helical" evidence="8">
    <location>
        <begin position="264"/>
        <end position="284"/>
    </location>
</feature>
<dbReference type="SUPFAM" id="SSF103473">
    <property type="entry name" value="MFS general substrate transporter"/>
    <property type="match status" value="1"/>
</dbReference>
<reference evidence="9" key="1">
    <citation type="submission" date="2010-02" db="EMBL/GenBank/DDBJ databases">
        <title>Sequencing and annotation of the Blastocystis hominis genome.</title>
        <authorList>
            <person name="Wincker P."/>
        </authorList>
    </citation>
    <scope>NUCLEOTIDE SEQUENCE</scope>
    <source>
        <strain evidence="9">Singapore isolate B</strain>
    </source>
</reference>
<accession>D8LVA5</accession>
<keyword evidence="4 8" id="KW-0472">Membrane</keyword>
<dbReference type="RefSeq" id="XP_012893792.1">
    <property type="nucleotide sequence ID" value="XM_013038338.1"/>
</dbReference>
<dbReference type="InParanoid" id="D8LVA5"/>
<keyword evidence="3 8" id="KW-1133">Transmembrane helix</keyword>
<evidence type="ECO:0000256" key="5">
    <source>
        <dbReference type="ARBA" id="ARBA00023180"/>
    </source>
</evidence>
<feature type="transmembrane region" description="Helical" evidence="8">
    <location>
        <begin position="316"/>
        <end position="335"/>
    </location>
</feature>
<sequence>MSLPTTAKPAEEDVTMRNVVTLGIGMSLCLIGIKVSSSFIVPILGNVGSISMALLYFSNSFANFFVPPLLNLFGNERRAMFWTVFEYCLYILQFAYIIIPLNLVWSFIHGIFAALIWTAEGIYLCANSNDSDRGKKSGIFWTLYMTGAAGGNIAVYFLLKKMNINDFPTSTGWHGTASIMFIVLAATSLLGAFPMAMLKPSAAETRRKFVAKTSQKVLVKKMLRMVVSPNMRWLIIPMFFVGFEYVFIGSMLTRQVHQTGEVGLMMSLFCIVEMVMSTPFGLLLDRIGNVGSFLLSTVLEMAAIITFWFANKSQGGLFYLAFIFLSLSDSSYETVIPTIIGRNYSDQESANSTYRLFQYMGGCICYLIAPLFVDGSTKYVSDASLMRELTLCGVLCILSAICFVVYEKSFKKELPVVTKEPVHTDEKAAELVHVANEDLDEVSKAGAKKVSSVKMDDVKVTAVNNEDFTH</sequence>
<evidence type="ECO:0000256" key="7">
    <source>
        <dbReference type="ARBA" id="ARBA00041910"/>
    </source>
</evidence>
<feature type="transmembrane region" description="Helical" evidence="8">
    <location>
        <begin position="291"/>
        <end position="310"/>
    </location>
</feature>
<feature type="transmembrane region" description="Helical" evidence="8">
    <location>
        <begin position="356"/>
        <end position="373"/>
    </location>
</feature>
<feature type="transmembrane region" description="Helical" evidence="8">
    <location>
        <begin position="231"/>
        <end position="252"/>
    </location>
</feature>
<organism evidence="9">
    <name type="scientific">Blastocystis hominis</name>
    <dbReference type="NCBI Taxonomy" id="12968"/>
    <lineage>
        <taxon>Eukaryota</taxon>
        <taxon>Sar</taxon>
        <taxon>Stramenopiles</taxon>
        <taxon>Bigyra</taxon>
        <taxon>Opalozoa</taxon>
        <taxon>Opalinata</taxon>
        <taxon>Blastocystidae</taxon>
        <taxon>Blastocystis</taxon>
    </lineage>
</organism>
<feature type="transmembrane region" description="Helical" evidence="8">
    <location>
        <begin position="385"/>
        <end position="406"/>
    </location>
</feature>
<evidence type="ECO:0000256" key="4">
    <source>
        <dbReference type="ARBA" id="ARBA00023136"/>
    </source>
</evidence>
<feature type="transmembrane region" description="Helical" evidence="8">
    <location>
        <begin position="79"/>
        <end position="99"/>
    </location>
</feature>
<dbReference type="InterPro" id="IPR010291">
    <property type="entry name" value="Ion_channel_UNC-93"/>
</dbReference>
<protein>
    <recommendedName>
        <fullName evidence="6">UNC93-like protein MFSD11</fullName>
    </recommendedName>
    <alternativeName>
        <fullName evidence="7">Major facilitator superfamily domain-containing protein 11</fullName>
    </alternativeName>
</protein>
<name>D8LVA5_BLAHO</name>
<proteinExistence type="predicted"/>
<feature type="transmembrane region" description="Helical" evidence="8">
    <location>
        <begin position="138"/>
        <end position="159"/>
    </location>
</feature>
<dbReference type="AlphaFoldDB" id="D8LVA5"/>
<dbReference type="InterPro" id="IPR036259">
    <property type="entry name" value="MFS_trans_sf"/>
</dbReference>
<gene>
    <name evidence="9" type="ORF">GSBLH_T00000168001</name>
</gene>
<keyword evidence="5" id="KW-0325">Glycoprotein</keyword>
<feature type="transmembrane region" description="Helical" evidence="8">
    <location>
        <begin position="179"/>
        <end position="198"/>
    </location>
</feature>
<evidence type="ECO:0000256" key="2">
    <source>
        <dbReference type="ARBA" id="ARBA00022692"/>
    </source>
</evidence>
<dbReference type="Gene3D" id="1.20.1250.20">
    <property type="entry name" value="MFS general substrate transporter like domains"/>
    <property type="match status" value="2"/>
</dbReference>
<evidence type="ECO:0000256" key="3">
    <source>
        <dbReference type="ARBA" id="ARBA00022989"/>
    </source>
</evidence>
<dbReference type="EMBL" id="FN668638">
    <property type="protein sequence ID" value="CBK19744.2"/>
    <property type="molecule type" value="Genomic_DNA"/>
</dbReference>
<dbReference type="OrthoDB" id="196103at2759"/>
<evidence type="ECO:0000256" key="1">
    <source>
        <dbReference type="ARBA" id="ARBA00004141"/>
    </source>
</evidence>
<dbReference type="PANTHER" id="PTHR23294:SF0">
    <property type="entry name" value="UNC93-LIKE PROTEIN MFSD11"/>
    <property type="match status" value="1"/>
</dbReference>
<dbReference type="InterPro" id="IPR051617">
    <property type="entry name" value="UNC-93-like_regulator"/>
</dbReference>
<feature type="transmembrane region" description="Helical" evidence="8">
    <location>
        <begin position="50"/>
        <end position="72"/>
    </location>
</feature>
<keyword evidence="2 8" id="KW-0812">Transmembrane</keyword>
<feature type="transmembrane region" description="Helical" evidence="8">
    <location>
        <begin position="105"/>
        <end position="126"/>
    </location>
</feature>